<dbReference type="RefSeq" id="WP_149266764.1">
    <property type="nucleotide sequence ID" value="NZ_VFJB01000006.1"/>
</dbReference>
<dbReference type="OrthoDB" id="9789030at2"/>
<keyword evidence="7" id="KW-1133">Transmembrane helix</keyword>
<dbReference type="InterPro" id="IPR051555">
    <property type="entry name" value="FDH_Electron_Transfer_Unit"/>
</dbReference>
<feature type="transmembrane region" description="Helical" evidence="7">
    <location>
        <begin position="235"/>
        <end position="255"/>
    </location>
</feature>
<reference evidence="9 10" key="1">
    <citation type="submission" date="2019-06" db="EMBL/GenBank/DDBJ databases">
        <title>Genomic insights into carbon and energy metabolism of Deferribacter autotrophicus revealed new metabolic traits in the phylum Deferribacteres.</title>
        <authorList>
            <person name="Slobodkin A.I."/>
            <person name="Slobodkina G.B."/>
            <person name="Allioux M."/>
            <person name="Alain K."/>
            <person name="Jebbar M."/>
            <person name="Shadrin V."/>
            <person name="Kublanov I.V."/>
            <person name="Toshchakov S.V."/>
            <person name="Bonch-Osmolovskaya E.A."/>
        </authorList>
    </citation>
    <scope>NUCLEOTIDE SEQUENCE [LARGE SCALE GENOMIC DNA]</scope>
    <source>
        <strain evidence="9 10">SL50</strain>
    </source>
</reference>
<keyword evidence="6" id="KW-0411">Iron-sulfur</keyword>
<keyword evidence="5" id="KW-0408">Iron</keyword>
<feature type="domain" description="4Fe-4S ferredoxin-type" evidence="8">
    <location>
        <begin position="98"/>
        <end position="127"/>
    </location>
</feature>
<dbReference type="GO" id="GO:0030313">
    <property type="term" value="C:cell envelope"/>
    <property type="evidence" value="ECO:0007669"/>
    <property type="project" value="UniProtKB-SubCell"/>
</dbReference>
<evidence type="ECO:0000313" key="10">
    <source>
        <dbReference type="Proteomes" id="UP000322876"/>
    </source>
</evidence>
<dbReference type="Gene3D" id="3.30.70.20">
    <property type="match status" value="2"/>
</dbReference>
<proteinExistence type="predicted"/>
<evidence type="ECO:0000256" key="7">
    <source>
        <dbReference type="SAM" id="Phobius"/>
    </source>
</evidence>
<dbReference type="InterPro" id="IPR017900">
    <property type="entry name" value="4Fe4S_Fe_S_CS"/>
</dbReference>
<dbReference type="EMBL" id="VFJB01000006">
    <property type="protein sequence ID" value="KAA0257791.1"/>
    <property type="molecule type" value="Genomic_DNA"/>
</dbReference>
<name>A0A5A8F225_9BACT</name>
<comment type="caution">
    <text evidence="9">The sequence shown here is derived from an EMBL/GenBank/DDBJ whole genome shotgun (WGS) entry which is preliminary data.</text>
</comment>
<dbReference type="PROSITE" id="PS00198">
    <property type="entry name" value="4FE4S_FER_1"/>
    <property type="match status" value="1"/>
</dbReference>
<comment type="subcellular location">
    <subcellularLocation>
        <location evidence="1">Cell envelope</location>
    </subcellularLocation>
</comment>
<evidence type="ECO:0000256" key="4">
    <source>
        <dbReference type="ARBA" id="ARBA00022737"/>
    </source>
</evidence>
<keyword evidence="4" id="KW-0677">Repeat</keyword>
<dbReference type="Pfam" id="PF13247">
    <property type="entry name" value="Fer4_11"/>
    <property type="match status" value="1"/>
</dbReference>
<keyword evidence="3" id="KW-0479">Metal-binding</keyword>
<dbReference type="AlphaFoldDB" id="A0A5A8F225"/>
<evidence type="ECO:0000256" key="2">
    <source>
        <dbReference type="ARBA" id="ARBA00022485"/>
    </source>
</evidence>
<dbReference type="PANTHER" id="PTHR43545">
    <property type="entry name" value="FORMATE DEHYDROGENASE, NITRATE-INDUCIBLE, IRON-SULFUR SUBUNIT"/>
    <property type="match status" value="1"/>
</dbReference>
<keyword evidence="7" id="KW-0812">Transmembrane</keyword>
<gene>
    <name evidence="9" type="ORF">FHQ18_08595</name>
</gene>
<accession>A0A5A8F225</accession>
<evidence type="ECO:0000256" key="3">
    <source>
        <dbReference type="ARBA" id="ARBA00022723"/>
    </source>
</evidence>
<dbReference type="GO" id="GO:0051539">
    <property type="term" value="F:4 iron, 4 sulfur cluster binding"/>
    <property type="evidence" value="ECO:0007669"/>
    <property type="project" value="UniProtKB-KW"/>
</dbReference>
<dbReference type="Proteomes" id="UP000322876">
    <property type="component" value="Unassembled WGS sequence"/>
</dbReference>
<evidence type="ECO:0000256" key="6">
    <source>
        <dbReference type="ARBA" id="ARBA00023014"/>
    </source>
</evidence>
<dbReference type="InterPro" id="IPR017896">
    <property type="entry name" value="4Fe4S_Fe-S-bd"/>
</dbReference>
<dbReference type="SUPFAM" id="SSF54862">
    <property type="entry name" value="4Fe-4S ferredoxins"/>
    <property type="match status" value="1"/>
</dbReference>
<evidence type="ECO:0000256" key="5">
    <source>
        <dbReference type="ARBA" id="ARBA00023004"/>
    </source>
</evidence>
<keyword evidence="10" id="KW-1185">Reference proteome</keyword>
<sequence length="269" mass="30764">MSKNLICYDSISCIRCYACMINCAVENRARQFRDKNKRYELAVNETNESYYYLTPEIHEYGKYPKTQKITKFNHCNHCENAPCMQICPANAIEKRKNGAVVIHDEICVGCRSCMDACPFNVPKYDIKRNKTFKCIFCYDRVENGLKQACVEACPTGAMFSGTFEEVRKEVLKRIEKYESTYNEPFVAYGLEEINNYVGSLGWVTIVPKKELEAYKLPETPYKNGVALRNIAKKSAPVLIGAAIAATAGHFLYWLANRKKVVEQSSKEEE</sequence>
<keyword evidence="7" id="KW-0472">Membrane</keyword>
<dbReference type="PROSITE" id="PS51379">
    <property type="entry name" value="4FE4S_FER_2"/>
    <property type="match status" value="2"/>
</dbReference>
<evidence type="ECO:0000313" key="9">
    <source>
        <dbReference type="EMBL" id="KAA0257791.1"/>
    </source>
</evidence>
<protein>
    <submittedName>
        <fullName evidence="9">4Fe-4S dicluster domain-containing protein</fullName>
    </submittedName>
</protein>
<evidence type="ECO:0000256" key="1">
    <source>
        <dbReference type="ARBA" id="ARBA00004196"/>
    </source>
</evidence>
<organism evidence="9 10">
    <name type="scientific">Deferribacter autotrophicus</name>
    <dbReference type="NCBI Taxonomy" id="500465"/>
    <lineage>
        <taxon>Bacteria</taxon>
        <taxon>Pseudomonadati</taxon>
        <taxon>Deferribacterota</taxon>
        <taxon>Deferribacteres</taxon>
        <taxon>Deferribacterales</taxon>
        <taxon>Deferribacteraceae</taxon>
        <taxon>Deferribacter</taxon>
    </lineage>
</organism>
<keyword evidence="2" id="KW-0004">4Fe-4S</keyword>
<dbReference type="GO" id="GO:0046872">
    <property type="term" value="F:metal ion binding"/>
    <property type="evidence" value="ECO:0007669"/>
    <property type="project" value="UniProtKB-KW"/>
</dbReference>
<evidence type="ECO:0000259" key="8">
    <source>
        <dbReference type="PROSITE" id="PS51379"/>
    </source>
</evidence>
<dbReference type="PANTHER" id="PTHR43545:SF4">
    <property type="entry name" value="IRON-SULFUR PROTEIN"/>
    <property type="match status" value="1"/>
</dbReference>
<feature type="domain" description="4Fe-4S ferredoxin-type" evidence="8">
    <location>
        <begin position="65"/>
        <end position="97"/>
    </location>
</feature>